<protein>
    <submittedName>
        <fullName evidence="1">Uncharacterized protein</fullName>
    </submittedName>
</protein>
<reference evidence="1" key="1">
    <citation type="submission" date="2021-03" db="EMBL/GenBank/DDBJ databases">
        <authorList>
            <consortium name="DOE Joint Genome Institute"/>
            <person name="Ahrendt S."/>
            <person name="Looney B.P."/>
            <person name="Miyauchi S."/>
            <person name="Morin E."/>
            <person name="Drula E."/>
            <person name="Courty P.E."/>
            <person name="Chicoki N."/>
            <person name="Fauchery L."/>
            <person name="Kohler A."/>
            <person name="Kuo A."/>
            <person name="Labutti K."/>
            <person name="Pangilinan J."/>
            <person name="Lipzen A."/>
            <person name="Riley R."/>
            <person name="Andreopoulos W."/>
            <person name="He G."/>
            <person name="Johnson J."/>
            <person name="Barry K.W."/>
            <person name="Grigoriev I.V."/>
            <person name="Nagy L."/>
            <person name="Hibbett D."/>
            <person name="Henrissat B."/>
            <person name="Matheny P.B."/>
            <person name="Labbe J."/>
            <person name="Martin F."/>
        </authorList>
    </citation>
    <scope>NUCLEOTIDE SEQUENCE</scope>
    <source>
        <strain evidence="1">HHB10654</strain>
    </source>
</reference>
<accession>A0ACB8TFS3</accession>
<organism evidence="1 2">
    <name type="scientific">Artomyces pyxidatus</name>
    <dbReference type="NCBI Taxonomy" id="48021"/>
    <lineage>
        <taxon>Eukaryota</taxon>
        <taxon>Fungi</taxon>
        <taxon>Dikarya</taxon>
        <taxon>Basidiomycota</taxon>
        <taxon>Agaricomycotina</taxon>
        <taxon>Agaricomycetes</taxon>
        <taxon>Russulales</taxon>
        <taxon>Auriscalpiaceae</taxon>
        <taxon>Artomyces</taxon>
    </lineage>
</organism>
<sequence>MQPNFPDDLLISPSQHPHRDESLPPTSHTSRQVSTYGSAFSYQSQQDAIVEYGIAGKVWEAAYTMSFYLDSHSMHEFDPPSTFFSRRTVNVIELGSGTGIVGIMLAEKLMTAGRLHDCVVLTDLPEVCPLLEKNLKIHFNQSVANAVSRPLSWGNVEHALRIGYELGACFSESARPSRPLTHIICSDLVYFPELLAPLLRSLLCLTSPPFVPPQTASNPCSSEWRDHTPEIIISYKIRSLSKETPFWSAFGLWFTFSPVVFRSMQPTSPDSSPNSLPDTRWRRYGEDDDAFVFTARRRPESLQWAVPADDAALLNGVGARGSESHKNDDTFELLLMMNLE</sequence>
<gene>
    <name evidence="1" type="ORF">BV25DRAFT_1089823</name>
</gene>
<reference evidence="1" key="2">
    <citation type="journal article" date="2022" name="New Phytol.">
        <title>Evolutionary transition to the ectomycorrhizal habit in the genomes of a hyperdiverse lineage of mushroom-forming fungi.</title>
        <authorList>
            <person name="Looney B."/>
            <person name="Miyauchi S."/>
            <person name="Morin E."/>
            <person name="Drula E."/>
            <person name="Courty P.E."/>
            <person name="Kohler A."/>
            <person name="Kuo A."/>
            <person name="LaButti K."/>
            <person name="Pangilinan J."/>
            <person name="Lipzen A."/>
            <person name="Riley R."/>
            <person name="Andreopoulos W."/>
            <person name="He G."/>
            <person name="Johnson J."/>
            <person name="Nolan M."/>
            <person name="Tritt A."/>
            <person name="Barry K.W."/>
            <person name="Grigoriev I.V."/>
            <person name="Nagy L.G."/>
            <person name="Hibbett D."/>
            <person name="Henrissat B."/>
            <person name="Matheny P.B."/>
            <person name="Labbe J."/>
            <person name="Martin F.M."/>
        </authorList>
    </citation>
    <scope>NUCLEOTIDE SEQUENCE</scope>
    <source>
        <strain evidence="1">HHB10654</strain>
    </source>
</reference>
<name>A0ACB8TFS3_9AGAM</name>
<proteinExistence type="predicted"/>
<comment type="caution">
    <text evidence="1">The sequence shown here is derived from an EMBL/GenBank/DDBJ whole genome shotgun (WGS) entry which is preliminary data.</text>
</comment>
<evidence type="ECO:0000313" key="1">
    <source>
        <dbReference type="EMBL" id="KAI0067294.1"/>
    </source>
</evidence>
<evidence type="ECO:0000313" key="2">
    <source>
        <dbReference type="Proteomes" id="UP000814140"/>
    </source>
</evidence>
<dbReference type="EMBL" id="MU277190">
    <property type="protein sequence ID" value="KAI0067294.1"/>
    <property type="molecule type" value="Genomic_DNA"/>
</dbReference>
<dbReference type="Proteomes" id="UP000814140">
    <property type="component" value="Unassembled WGS sequence"/>
</dbReference>
<keyword evidence="2" id="KW-1185">Reference proteome</keyword>